<dbReference type="AlphaFoldDB" id="A0A9D4D6A9"/>
<name>A0A9D4D6A9_DREPO</name>
<accession>A0A9D4D6A9</accession>
<keyword evidence="2" id="KW-1185">Reference proteome</keyword>
<sequence>MSITFSTSDSERSAVMHSLSRLSSVPTRSLFLDGVQRLFMRLKSLSTLAVDDGISRLRVNI</sequence>
<reference evidence="1" key="2">
    <citation type="submission" date="2020-11" db="EMBL/GenBank/DDBJ databases">
        <authorList>
            <person name="McCartney M.A."/>
            <person name="Auch B."/>
            <person name="Kono T."/>
            <person name="Mallez S."/>
            <person name="Becker A."/>
            <person name="Gohl D.M."/>
            <person name="Silverstein K.A.T."/>
            <person name="Koren S."/>
            <person name="Bechman K.B."/>
            <person name="Herman A."/>
            <person name="Abrahante J.E."/>
            <person name="Garbe J."/>
        </authorList>
    </citation>
    <scope>NUCLEOTIDE SEQUENCE</scope>
    <source>
        <strain evidence="1">Duluth1</strain>
        <tissue evidence="1">Whole animal</tissue>
    </source>
</reference>
<dbReference type="Proteomes" id="UP000828390">
    <property type="component" value="Unassembled WGS sequence"/>
</dbReference>
<protein>
    <submittedName>
        <fullName evidence="1">Uncharacterized protein</fullName>
    </submittedName>
</protein>
<organism evidence="1 2">
    <name type="scientific">Dreissena polymorpha</name>
    <name type="common">Zebra mussel</name>
    <name type="synonym">Mytilus polymorpha</name>
    <dbReference type="NCBI Taxonomy" id="45954"/>
    <lineage>
        <taxon>Eukaryota</taxon>
        <taxon>Metazoa</taxon>
        <taxon>Spiralia</taxon>
        <taxon>Lophotrochozoa</taxon>
        <taxon>Mollusca</taxon>
        <taxon>Bivalvia</taxon>
        <taxon>Autobranchia</taxon>
        <taxon>Heteroconchia</taxon>
        <taxon>Euheterodonta</taxon>
        <taxon>Imparidentia</taxon>
        <taxon>Neoheterodontei</taxon>
        <taxon>Myida</taxon>
        <taxon>Dreissenoidea</taxon>
        <taxon>Dreissenidae</taxon>
        <taxon>Dreissena</taxon>
    </lineage>
</organism>
<gene>
    <name evidence="1" type="ORF">DPMN_046185</name>
</gene>
<reference evidence="1" key="1">
    <citation type="journal article" date="2019" name="bioRxiv">
        <title>The Genome of the Zebra Mussel, Dreissena polymorpha: A Resource for Invasive Species Research.</title>
        <authorList>
            <person name="McCartney M.A."/>
            <person name="Auch B."/>
            <person name="Kono T."/>
            <person name="Mallez S."/>
            <person name="Zhang Y."/>
            <person name="Obille A."/>
            <person name="Becker A."/>
            <person name="Abrahante J.E."/>
            <person name="Garbe J."/>
            <person name="Badalamenti J.P."/>
            <person name="Herman A."/>
            <person name="Mangelson H."/>
            <person name="Liachko I."/>
            <person name="Sullivan S."/>
            <person name="Sone E.D."/>
            <person name="Koren S."/>
            <person name="Silverstein K.A.T."/>
            <person name="Beckman K.B."/>
            <person name="Gohl D.M."/>
        </authorList>
    </citation>
    <scope>NUCLEOTIDE SEQUENCE</scope>
    <source>
        <strain evidence="1">Duluth1</strain>
        <tissue evidence="1">Whole animal</tissue>
    </source>
</reference>
<dbReference type="EMBL" id="JAIWYP010000011">
    <property type="protein sequence ID" value="KAH3739532.1"/>
    <property type="molecule type" value="Genomic_DNA"/>
</dbReference>
<proteinExistence type="predicted"/>
<evidence type="ECO:0000313" key="1">
    <source>
        <dbReference type="EMBL" id="KAH3739532.1"/>
    </source>
</evidence>
<comment type="caution">
    <text evidence="1">The sequence shown here is derived from an EMBL/GenBank/DDBJ whole genome shotgun (WGS) entry which is preliminary data.</text>
</comment>
<evidence type="ECO:0000313" key="2">
    <source>
        <dbReference type="Proteomes" id="UP000828390"/>
    </source>
</evidence>